<feature type="domain" description="TfoX C-terminal" evidence="2">
    <location>
        <begin position="115"/>
        <end position="193"/>
    </location>
</feature>
<dbReference type="Pfam" id="PF04994">
    <property type="entry name" value="TfoX_C"/>
    <property type="match status" value="1"/>
</dbReference>
<dbReference type="PANTHER" id="PTHR36121:SF1">
    <property type="entry name" value="PROTEIN SXY"/>
    <property type="match status" value="1"/>
</dbReference>
<dbReference type="PIRSF" id="PIRSF028788">
    <property type="entry name" value="TfoX_Sxy"/>
    <property type="match status" value="1"/>
</dbReference>
<accession>A0ABN8DTD0</accession>
<dbReference type="Pfam" id="PF04993">
    <property type="entry name" value="TfoX_N"/>
    <property type="match status" value="1"/>
</dbReference>
<comment type="caution">
    <text evidence="3">The sequence shown here is derived from an EMBL/GenBank/DDBJ whole genome shotgun (WGS) entry which is preliminary data.</text>
</comment>
<protein>
    <submittedName>
        <fullName evidence="3">DNA transformation protein TfoX1</fullName>
    </submittedName>
</protein>
<dbReference type="Gene3D" id="3.30.1460.30">
    <property type="entry name" value="YgaC/TfoX-N like chaperone"/>
    <property type="match status" value="1"/>
</dbReference>
<dbReference type="PANTHER" id="PTHR36121">
    <property type="entry name" value="PROTEIN SXY"/>
    <property type="match status" value="1"/>
</dbReference>
<evidence type="ECO:0000259" key="2">
    <source>
        <dbReference type="Pfam" id="PF04994"/>
    </source>
</evidence>
<evidence type="ECO:0000259" key="1">
    <source>
        <dbReference type="Pfam" id="PF04993"/>
    </source>
</evidence>
<dbReference type="InterPro" id="IPR007077">
    <property type="entry name" value="TfoX_C"/>
</dbReference>
<gene>
    <name evidence="3" type="primary">tfoX1_3</name>
    <name evidence="3" type="ORF">VST7929_01394</name>
</gene>
<dbReference type="RefSeq" id="WP_237465965.1">
    <property type="nucleotide sequence ID" value="NZ_CAKLDI010000001.1"/>
</dbReference>
<evidence type="ECO:0000313" key="4">
    <source>
        <dbReference type="Proteomes" id="UP000838672"/>
    </source>
</evidence>
<dbReference type="InterPro" id="IPR047525">
    <property type="entry name" value="TfoX-like"/>
</dbReference>
<name>A0ABN8DTD0_9VIBR</name>
<keyword evidence="4" id="KW-1185">Reference proteome</keyword>
<dbReference type="Gene3D" id="1.10.150.20">
    <property type="entry name" value="5' to 3' exonuclease, C-terminal subdomain"/>
    <property type="match status" value="1"/>
</dbReference>
<dbReference type="InterPro" id="IPR007076">
    <property type="entry name" value="TfoX_N"/>
</dbReference>
<proteinExistence type="predicted"/>
<dbReference type="SUPFAM" id="SSF159894">
    <property type="entry name" value="YgaC/TfoX-N like"/>
    <property type="match status" value="1"/>
</dbReference>
<dbReference type="Proteomes" id="UP000838672">
    <property type="component" value="Unassembled WGS sequence"/>
</dbReference>
<reference evidence="3" key="1">
    <citation type="submission" date="2021-11" db="EMBL/GenBank/DDBJ databases">
        <authorList>
            <person name="Rodrigo-Torres L."/>
            <person name="Arahal R. D."/>
            <person name="Lucena T."/>
        </authorList>
    </citation>
    <scope>NUCLEOTIDE SEQUENCE</scope>
    <source>
        <strain evidence="3">CECT 7929</strain>
    </source>
</reference>
<evidence type="ECO:0000313" key="3">
    <source>
        <dbReference type="EMBL" id="CAH0533524.1"/>
    </source>
</evidence>
<sequence length="195" mass="22122">MTLAVDTIATYCARFGDNYKRSMFGGTGLFHSDAMFSLVTGGRFYLRGGADLDDRFMALDCPRYTHKKRSSTAVVNYYDVSELFLAESPNLDPLIEAAIEQAQVDRTERNNNQNLRLRDLPNLRLTLERMIKKSGVPDVDTFMDLGAAEVYKRVKQVHGDTVDEKLLWMFAGACEGIHWTLIDMQQQQALLRQTA</sequence>
<dbReference type="InterPro" id="IPR026256">
    <property type="entry name" value="TfoX-like_gammaprotbact"/>
</dbReference>
<feature type="domain" description="TfoX N-terminal" evidence="1">
    <location>
        <begin position="11"/>
        <end position="102"/>
    </location>
</feature>
<organism evidence="3 4">
    <name type="scientific">Vibrio stylophorae</name>
    <dbReference type="NCBI Taxonomy" id="659351"/>
    <lineage>
        <taxon>Bacteria</taxon>
        <taxon>Pseudomonadati</taxon>
        <taxon>Pseudomonadota</taxon>
        <taxon>Gammaproteobacteria</taxon>
        <taxon>Vibrionales</taxon>
        <taxon>Vibrionaceae</taxon>
        <taxon>Vibrio</taxon>
    </lineage>
</organism>
<dbReference type="EMBL" id="CAKLDI010000001">
    <property type="protein sequence ID" value="CAH0533524.1"/>
    <property type="molecule type" value="Genomic_DNA"/>
</dbReference>